<organism evidence="1 2">
    <name type="scientific">Pluteus cervinus</name>
    <dbReference type="NCBI Taxonomy" id="181527"/>
    <lineage>
        <taxon>Eukaryota</taxon>
        <taxon>Fungi</taxon>
        <taxon>Dikarya</taxon>
        <taxon>Basidiomycota</taxon>
        <taxon>Agaricomycotina</taxon>
        <taxon>Agaricomycetes</taxon>
        <taxon>Agaricomycetidae</taxon>
        <taxon>Agaricales</taxon>
        <taxon>Pluteineae</taxon>
        <taxon>Pluteaceae</taxon>
        <taxon>Pluteus</taxon>
    </lineage>
</organism>
<sequence length="395" mass="42373">MVADKVASAWFAGWHASSGFAVSNITWSKYTQMTFAFATTTPDVHQLSLDATSRTVLPQLVAAGHAHGVAVTCSIGGWTGSQFFSTAVGSAANRTAFVRTVINLVTHYNLDGVDFDWEYPGLQGIGCNTINPNDTTNFLSFLQELRRDPIGSQMIITAAASDKPFIGSNGLPIYDATGFAEVLDYVAFMNYDVFGPWTATAGPNAPLNDACANSKNRVASAVSAVRAWTDAGFTPDKLVLGVPGYGHGFRVKKSDAFTPGSKTNLALFPPQNANNIPVGDTWDGAPDSAPGVCGVASTQASGVFNYWGLMQQGYLDTKGKPKPGIIRKFDSCSQTPFLYNPDKEVYISYDDAKSFAAKGHFIANMGLRGFSMWEAGGDYHDTLTTSIRNAAEFWH</sequence>
<evidence type="ECO:0000313" key="2">
    <source>
        <dbReference type="Proteomes" id="UP000308600"/>
    </source>
</evidence>
<dbReference type="EMBL" id="ML208491">
    <property type="protein sequence ID" value="TFK64051.1"/>
    <property type="molecule type" value="Genomic_DNA"/>
</dbReference>
<gene>
    <name evidence="1" type="ORF">BDN72DRAFT_775095</name>
</gene>
<evidence type="ECO:0000313" key="1">
    <source>
        <dbReference type="EMBL" id="TFK64051.1"/>
    </source>
</evidence>
<name>A0ACD3AES7_9AGAR</name>
<protein>
    <submittedName>
        <fullName evidence="1">Endochitinase</fullName>
    </submittedName>
</protein>
<accession>A0ACD3AES7</accession>
<reference evidence="1 2" key="1">
    <citation type="journal article" date="2019" name="Nat. Ecol. Evol.">
        <title>Megaphylogeny resolves global patterns of mushroom evolution.</title>
        <authorList>
            <person name="Varga T."/>
            <person name="Krizsan K."/>
            <person name="Foldi C."/>
            <person name="Dima B."/>
            <person name="Sanchez-Garcia M."/>
            <person name="Sanchez-Ramirez S."/>
            <person name="Szollosi G.J."/>
            <person name="Szarkandi J.G."/>
            <person name="Papp V."/>
            <person name="Albert L."/>
            <person name="Andreopoulos W."/>
            <person name="Angelini C."/>
            <person name="Antonin V."/>
            <person name="Barry K.W."/>
            <person name="Bougher N.L."/>
            <person name="Buchanan P."/>
            <person name="Buyck B."/>
            <person name="Bense V."/>
            <person name="Catcheside P."/>
            <person name="Chovatia M."/>
            <person name="Cooper J."/>
            <person name="Damon W."/>
            <person name="Desjardin D."/>
            <person name="Finy P."/>
            <person name="Geml J."/>
            <person name="Haridas S."/>
            <person name="Hughes K."/>
            <person name="Justo A."/>
            <person name="Karasinski D."/>
            <person name="Kautmanova I."/>
            <person name="Kiss B."/>
            <person name="Kocsube S."/>
            <person name="Kotiranta H."/>
            <person name="LaButti K.M."/>
            <person name="Lechner B.E."/>
            <person name="Liimatainen K."/>
            <person name="Lipzen A."/>
            <person name="Lukacs Z."/>
            <person name="Mihaltcheva S."/>
            <person name="Morgado L.N."/>
            <person name="Niskanen T."/>
            <person name="Noordeloos M.E."/>
            <person name="Ohm R.A."/>
            <person name="Ortiz-Santana B."/>
            <person name="Ovrebo C."/>
            <person name="Racz N."/>
            <person name="Riley R."/>
            <person name="Savchenko A."/>
            <person name="Shiryaev A."/>
            <person name="Soop K."/>
            <person name="Spirin V."/>
            <person name="Szebenyi C."/>
            <person name="Tomsovsky M."/>
            <person name="Tulloss R.E."/>
            <person name="Uehling J."/>
            <person name="Grigoriev I.V."/>
            <person name="Vagvolgyi C."/>
            <person name="Papp T."/>
            <person name="Martin F.M."/>
            <person name="Miettinen O."/>
            <person name="Hibbett D.S."/>
            <person name="Nagy L.G."/>
        </authorList>
    </citation>
    <scope>NUCLEOTIDE SEQUENCE [LARGE SCALE GENOMIC DNA]</scope>
    <source>
        <strain evidence="1 2">NL-1719</strain>
    </source>
</reference>
<dbReference type="Proteomes" id="UP000308600">
    <property type="component" value="Unassembled WGS sequence"/>
</dbReference>
<keyword evidence="2" id="KW-1185">Reference proteome</keyword>
<proteinExistence type="predicted"/>